<dbReference type="NCBIfam" id="NF040786">
    <property type="entry name" value="LysR_Sec_metab"/>
    <property type="match status" value="1"/>
</dbReference>
<evidence type="ECO:0000256" key="3">
    <source>
        <dbReference type="ARBA" id="ARBA00023125"/>
    </source>
</evidence>
<keyword evidence="2" id="KW-0805">Transcription regulation</keyword>
<evidence type="ECO:0000256" key="1">
    <source>
        <dbReference type="ARBA" id="ARBA00009437"/>
    </source>
</evidence>
<dbReference type="InterPro" id="IPR036388">
    <property type="entry name" value="WH-like_DNA-bd_sf"/>
</dbReference>
<dbReference type="PROSITE" id="PS50931">
    <property type="entry name" value="HTH_LYSR"/>
    <property type="match status" value="1"/>
</dbReference>
<proteinExistence type="inferred from homology"/>
<organism evidence="6 7">
    <name type="scientific">Desulfofundulus kuznetsovii (strain DSM 6115 / VKM B-1805 / 17)</name>
    <name type="common">Desulfotomaculum kuznetsovii</name>
    <dbReference type="NCBI Taxonomy" id="760568"/>
    <lineage>
        <taxon>Bacteria</taxon>
        <taxon>Bacillati</taxon>
        <taxon>Bacillota</taxon>
        <taxon>Clostridia</taxon>
        <taxon>Eubacteriales</taxon>
        <taxon>Peptococcaceae</taxon>
        <taxon>Desulfofundulus</taxon>
    </lineage>
</organism>
<evidence type="ECO:0000256" key="2">
    <source>
        <dbReference type="ARBA" id="ARBA00023015"/>
    </source>
</evidence>
<name>A0AAU8P8L5_DESK7</name>
<keyword evidence="7" id="KW-1185">Reference proteome</keyword>
<dbReference type="InterPro" id="IPR005119">
    <property type="entry name" value="LysR_subst-bd"/>
</dbReference>
<dbReference type="SUPFAM" id="SSF46785">
    <property type="entry name" value="Winged helix' DNA-binding domain"/>
    <property type="match status" value="1"/>
</dbReference>
<dbReference type="PANTHER" id="PTHR30126">
    <property type="entry name" value="HTH-TYPE TRANSCRIPTIONAL REGULATOR"/>
    <property type="match status" value="1"/>
</dbReference>
<dbReference type="EMBL" id="CP002770">
    <property type="protein sequence ID" value="AEG14056.1"/>
    <property type="molecule type" value="Genomic_DNA"/>
</dbReference>
<accession>A0AAU8P8L5</accession>
<sequence length="325" mass="36187">MPRLKMPAERLHTSKRNWRVEKIVLDHQLRVFVTVAEKKNFSRAAEVLNLTQPAISQHIHALEEHYRARLFDRSNKKVELTQAGAILYSYAKKILNLHQEAERAVTDLIELVTGKIAVGASMTIGEYVLPRLLGAFAQKYPDVELAMTTGNTAMVFEQTLEGSIDIGLVEGPVEHAHLQVEPFLTDEMVLIVSPGHPLAGKSQATGEDLESCTFILREEGSGTRVAAENALRQLEVTPARIIVMGSTQAIKQAVEAGLGISFLSKLTIRKELALGTIKPVRLKDINITREFKIIRNRTRFQSRACDEFARFITSEEVIAALQARA</sequence>
<dbReference type="InterPro" id="IPR047788">
    <property type="entry name" value="LysR-like_Sec_metab"/>
</dbReference>
<dbReference type="Pfam" id="PF00126">
    <property type="entry name" value="HTH_1"/>
    <property type="match status" value="1"/>
</dbReference>
<evidence type="ECO:0000313" key="6">
    <source>
        <dbReference type="EMBL" id="AEG14056.1"/>
    </source>
</evidence>
<dbReference type="PANTHER" id="PTHR30126:SF39">
    <property type="entry name" value="HTH-TYPE TRANSCRIPTIONAL REGULATOR CYSL"/>
    <property type="match status" value="1"/>
</dbReference>
<dbReference type="Pfam" id="PF03466">
    <property type="entry name" value="LysR_substrate"/>
    <property type="match status" value="1"/>
</dbReference>
<dbReference type="FunFam" id="1.10.10.10:FF:000001">
    <property type="entry name" value="LysR family transcriptional regulator"/>
    <property type="match status" value="1"/>
</dbReference>
<dbReference type="Gene3D" id="3.40.190.290">
    <property type="match status" value="1"/>
</dbReference>
<dbReference type="Gene3D" id="1.10.10.10">
    <property type="entry name" value="Winged helix-like DNA-binding domain superfamily/Winged helix DNA-binding domain"/>
    <property type="match status" value="1"/>
</dbReference>
<keyword evidence="4" id="KW-0804">Transcription</keyword>
<dbReference type="AlphaFoldDB" id="A0AAU8P8L5"/>
<protein>
    <submittedName>
        <fullName evidence="6">Transcriptional regulator, LysR family</fullName>
    </submittedName>
</protein>
<dbReference type="PRINTS" id="PR00039">
    <property type="entry name" value="HTHLYSR"/>
</dbReference>
<dbReference type="Proteomes" id="UP000009229">
    <property type="component" value="Chromosome"/>
</dbReference>
<dbReference type="KEGG" id="dku:Desku_0432"/>
<comment type="similarity">
    <text evidence="1">Belongs to the LysR transcriptional regulatory family.</text>
</comment>
<dbReference type="CDD" id="cd08420">
    <property type="entry name" value="PBP2_CysL_like"/>
    <property type="match status" value="1"/>
</dbReference>
<reference evidence="7" key="1">
    <citation type="submission" date="2011-05" db="EMBL/GenBank/DDBJ databases">
        <title>Complete sequence of Desulfotomaculum kuznetsovii DSM 6115.</title>
        <authorList>
            <person name="Lucas S."/>
            <person name="Han J."/>
            <person name="Lapidus A."/>
            <person name="Cheng J.-F."/>
            <person name="Goodwin L."/>
            <person name="Pitluck S."/>
            <person name="Peters L."/>
            <person name="Mikhailova N."/>
            <person name="Lu M."/>
            <person name="Saunders E."/>
            <person name="Han C."/>
            <person name="Tapia R."/>
            <person name="Land M."/>
            <person name="Hauser L."/>
            <person name="Kyrpides N."/>
            <person name="Ivanova N."/>
            <person name="Pagani I."/>
            <person name="Nazina T."/>
            <person name="Ivanova A."/>
            <person name="Parshina S."/>
            <person name="Kuever J."/>
            <person name="Muyzer G."/>
            <person name="Plugge C."/>
            <person name="Stams A."/>
            <person name="Woyke T."/>
        </authorList>
    </citation>
    <scope>NUCLEOTIDE SEQUENCE [LARGE SCALE GENOMIC DNA]</scope>
    <source>
        <strain evidence="7">DSM 6115 / VKM B-1805 / 17</strain>
    </source>
</reference>
<dbReference type="InterPro" id="IPR000847">
    <property type="entry name" value="LysR_HTH_N"/>
</dbReference>
<evidence type="ECO:0000256" key="4">
    <source>
        <dbReference type="ARBA" id="ARBA00023163"/>
    </source>
</evidence>
<evidence type="ECO:0000313" key="7">
    <source>
        <dbReference type="Proteomes" id="UP000009229"/>
    </source>
</evidence>
<gene>
    <name evidence="6" type="ordered locus">Desku_0432</name>
</gene>
<dbReference type="SUPFAM" id="SSF53850">
    <property type="entry name" value="Periplasmic binding protein-like II"/>
    <property type="match status" value="1"/>
</dbReference>
<evidence type="ECO:0000259" key="5">
    <source>
        <dbReference type="PROSITE" id="PS50931"/>
    </source>
</evidence>
<dbReference type="InterPro" id="IPR036390">
    <property type="entry name" value="WH_DNA-bd_sf"/>
</dbReference>
<dbReference type="GO" id="GO:0003700">
    <property type="term" value="F:DNA-binding transcription factor activity"/>
    <property type="evidence" value="ECO:0007669"/>
    <property type="project" value="InterPro"/>
</dbReference>
<feature type="domain" description="HTH lysR-type" evidence="5">
    <location>
        <begin position="27"/>
        <end position="81"/>
    </location>
</feature>
<keyword evidence="3" id="KW-0238">DNA-binding</keyword>
<dbReference type="GO" id="GO:0000976">
    <property type="term" value="F:transcription cis-regulatory region binding"/>
    <property type="evidence" value="ECO:0007669"/>
    <property type="project" value="TreeGrafter"/>
</dbReference>